<feature type="domain" description="C2" evidence="13">
    <location>
        <begin position="711"/>
        <end position="830"/>
    </location>
</feature>
<keyword evidence="9" id="KW-0446">Lipid-binding</keyword>
<reference evidence="15" key="2">
    <citation type="journal article" date="2020" name="Nat. Commun.">
        <title>Large-scale genome sequencing of mycorrhizal fungi provides insights into the early evolution of symbiotic traits.</title>
        <authorList>
            <person name="Miyauchi S."/>
            <person name="Kiss E."/>
            <person name="Kuo A."/>
            <person name="Drula E."/>
            <person name="Kohler A."/>
            <person name="Sanchez-Garcia M."/>
            <person name="Morin E."/>
            <person name="Andreopoulos B."/>
            <person name="Barry K.W."/>
            <person name="Bonito G."/>
            <person name="Buee M."/>
            <person name="Carver A."/>
            <person name="Chen C."/>
            <person name="Cichocki N."/>
            <person name="Clum A."/>
            <person name="Culley D."/>
            <person name="Crous P.W."/>
            <person name="Fauchery L."/>
            <person name="Girlanda M."/>
            <person name="Hayes R.D."/>
            <person name="Keri Z."/>
            <person name="LaButti K."/>
            <person name="Lipzen A."/>
            <person name="Lombard V."/>
            <person name="Magnuson J."/>
            <person name="Maillard F."/>
            <person name="Murat C."/>
            <person name="Nolan M."/>
            <person name="Ohm R.A."/>
            <person name="Pangilinan J."/>
            <person name="Pereira M.F."/>
            <person name="Perotto S."/>
            <person name="Peter M."/>
            <person name="Pfister S."/>
            <person name="Riley R."/>
            <person name="Sitrit Y."/>
            <person name="Stielow J.B."/>
            <person name="Szollosi G."/>
            <person name="Zifcakova L."/>
            <person name="Stursova M."/>
            <person name="Spatafora J.W."/>
            <person name="Tedersoo L."/>
            <person name="Vaario L.M."/>
            <person name="Yamada A."/>
            <person name="Yan M."/>
            <person name="Wang P."/>
            <person name="Xu J."/>
            <person name="Bruns T."/>
            <person name="Baldrian P."/>
            <person name="Vilgalys R."/>
            <person name="Dunand C."/>
            <person name="Henrissat B."/>
            <person name="Grigoriev I.V."/>
            <person name="Hibbett D."/>
            <person name="Nagy L.G."/>
            <person name="Martin F.M."/>
        </authorList>
    </citation>
    <scope>NUCLEOTIDE SEQUENCE</scope>
    <source>
        <strain evidence="15">Prilba</strain>
    </source>
</reference>
<evidence type="ECO:0000256" key="4">
    <source>
        <dbReference type="ARBA" id="ARBA00022692"/>
    </source>
</evidence>
<evidence type="ECO:0000256" key="8">
    <source>
        <dbReference type="ARBA" id="ARBA00023055"/>
    </source>
</evidence>
<dbReference type="InterPro" id="IPR000008">
    <property type="entry name" value="C2_dom"/>
</dbReference>
<feature type="domain" description="SMP-LTD" evidence="14">
    <location>
        <begin position="225"/>
        <end position="430"/>
    </location>
</feature>
<evidence type="ECO:0000256" key="1">
    <source>
        <dbReference type="ARBA" id="ARBA00004586"/>
    </source>
</evidence>
<feature type="domain" description="C2" evidence="13">
    <location>
        <begin position="565"/>
        <end position="690"/>
    </location>
</feature>
<dbReference type="CDD" id="cd04044">
    <property type="entry name" value="C2A_Tricalbin-like"/>
    <property type="match status" value="1"/>
</dbReference>
<dbReference type="PANTHER" id="PTHR46980">
    <property type="entry name" value="TRICALBIN-1-RELATED"/>
    <property type="match status" value="1"/>
</dbReference>
<dbReference type="CDD" id="cd00030">
    <property type="entry name" value="C2"/>
    <property type="match status" value="1"/>
</dbReference>
<comment type="caution">
    <text evidence="15">The sequence shown here is derived from an EMBL/GenBank/DDBJ whole genome shotgun (WGS) entry which is preliminary data.</text>
</comment>
<dbReference type="InterPro" id="IPR035892">
    <property type="entry name" value="C2_domain_sf"/>
</dbReference>
<dbReference type="Proteomes" id="UP000759537">
    <property type="component" value="Unassembled WGS sequence"/>
</dbReference>
<feature type="transmembrane region" description="Helical" evidence="12">
    <location>
        <begin position="160"/>
        <end position="177"/>
    </location>
</feature>
<dbReference type="Pfam" id="PF24920">
    <property type="entry name" value="C2_TCB1"/>
    <property type="match status" value="1"/>
</dbReference>
<accession>A0A9P5MYZ1</accession>
<dbReference type="InterPro" id="IPR037756">
    <property type="entry name" value="C2D_Tricalbin"/>
</dbReference>
<feature type="region of interest" description="Disordered" evidence="11">
    <location>
        <begin position="1458"/>
        <end position="1492"/>
    </location>
</feature>
<evidence type="ECO:0000256" key="2">
    <source>
        <dbReference type="ARBA" id="ARBA00022448"/>
    </source>
</evidence>
<keyword evidence="10 12" id="KW-0472">Membrane</keyword>
<dbReference type="CDD" id="cd04045">
    <property type="entry name" value="C2C_Tricalbin-like"/>
    <property type="match status" value="1"/>
</dbReference>
<evidence type="ECO:0000256" key="7">
    <source>
        <dbReference type="ARBA" id="ARBA00022989"/>
    </source>
</evidence>
<feature type="domain" description="C2" evidence="13">
    <location>
        <begin position="421"/>
        <end position="545"/>
    </location>
</feature>
<dbReference type="Pfam" id="PF00168">
    <property type="entry name" value="C2"/>
    <property type="match status" value="5"/>
</dbReference>
<protein>
    <submittedName>
        <fullName evidence="15">Tricalbin</fullName>
    </submittedName>
</protein>
<dbReference type="GO" id="GO:0006869">
    <property type="term" value="P:lipid transport"/>
    <property type="evidence" value="ECO:0007669"/>
    <property type="project" value="UniProtKB-KW"/>
</dbReference>
<dbReference type="GO" id="GO:0005789">
    <property type="term" value="C:endoplasmic reticulum membrane"/>
    <property type="evidence" value="ECO:0007669"/>
    <property type="project" value="UniProtKB-SubCell"/>
</dbReference>
<feature type="transmembrane region" description="Helical" evidence="12">
    <location>
        <begin position="183"/>
        <end position="200"/>
    </location>
</feature>
<proteinExistence type="predicted"/>
<dbReference type="EMBL" id="WHVB01000006">
    <property type="protein sequence ID" value="KAF8482130.1"/>
    <property type="molecule type" value="Genomic_DNA"/>
</dbReference>
<reference evidence="15" key="1">
    <citation type="submission" date="2019-10" db="EMBL/GenBank/DDBJ databases">
        <authorList>
            <consortium name="DOE Joint Genome Institute"/>
            <person name="Kuo A."/>
            <person name="Miyauchi S."/>
            <person name="Kiss E."/>
            <person name="Drula E."/>
            <person name="Kohler A."/>
            <person name="Sanchez-Garcia M."/>
            <person name="Andreopoulos B."/>
            <person name="Barry K.W."/>
            <person name="Bonito G."/>
            <person name="Buee M."/>
            <person name="Carver A."/>
            <person name="Chen C."/>
            <person name="Cichocki N."/>
            <person name="Clum A."/>
            <person name="Culley D."/>
            <person name="Crous P.W."/>
            <person name="Fauchery L."/>
            <person name="Girlanda M."/>
            <person name="Hayes R."/>
            <person name="Keri Z."/>
            <person name="LaButti K."/>
            <person name="Lipzen A."/>
            <person name="Lombard V."/>
            <person name="Magnuson J."/>
            <person name="Maillard F."/>
            <person name="Morin E."/>
            <person name="Murat C."/>
            <person name="Nolan M."/>
            <person name="Ohm R."/>
            <person name="Pangilinan J."/>
            <person name="Pereira M."/>
            <person name="Perotto S."/>
            <person name="Peter M."/>
            <person name="Riley R."/>
            <person name="Sitrit Y."/>
            <person name="Stielow B."/>
            <person name="Szollosi G."/>
            <person name="Zifcakova L."/>
            <person name="Stursova M."/>
            <person name="Spatafora J.W."/>
            <person name="Tedersoo L."/>
            <person name="Vaario L.-M."/>
            <person name="Yamada A."/>
            <person name="Yan M."/>
            <person name="Wang P."/>
            <person name="Xu J."/>
            <person name="Bruns T."/>
            <person name="Baldrian P."/>
            <person name="Vilgalys R."/>
            <person name="Henrissat B."/>
            <person name="Grigoriev I.V."/>
            <person name="Hibbett D."/>
            <person name="Nagy L.G."/>
            <person name="Martin F.M."/>
        </authorList>
    </citation>
    <scope>NUCLEOTIDE SEQUENCE</scope>
    <source>
        <strain evidence="15">Prilba</strain>
    </source>
</reference>
<feature type="compositionally biased region" description="Polar residues" evidence="11">
    <location>
        <begin position="1460"/>
        <end position="1478"/>
    </location>
</feature>
<dbReference type="PROSITE" id="PS50004">
    <property type="entry name" value="C2"/>
    <property type="match status" value="5"/>
</dbReference>
<evidence type="ECO:0000256" key="11">
    <source>
        <dbReference type="SAM" id="MobiDB-lite"/>
    </source>
</evidence>
<dbReference type="InterPro" id="IPR037762">
    <property type="entry name" value="C2C_Tricalbin"/>
</dbReference>
<feature type="domain" description="C2" evidence="13">
    <location>
        <begin position="1094"/>
        <end position="1212"/>
    </location>
</feature>
<evidence type="ECO:0000259" key="14">
    <source>
        <dbReference type="PROSITE" id="PS51847"/>
    </source>
</evidence>
<evidence type="ECO:0000313" key="15">
    <source>
        <dbReference type="EMBL" id="KAF8482130.1"/>
    </source>
</evidence>
<dbReference type="InterPro" id="IPR031468">
    <property type="entry name" value="SMP_LBD"/>
</dbReference>
<dbReference type="GO" id="GO:0061817">
    <property type="term" value="P:endoplasmic reticulum-plasma membrane tethering"/>
    <property type="evidence" value="ECO:0007669"/>
    <property type="project" value="InterPro"/>
</dbReference>
<name>A0A9P5MYZ1_9AGAM</name>
<dbReference type="GO" id="GO:0008289">
    <property type="term" value="F:lipid binding"/>
    <property type="evidence" value="ECO:0007669"/>
    <property type="project" value="UniProtKB-KW"/>
</dbReference>
<dbReference type="InterPro" id="IPR037765">
    <property type="entry name" value="C2B_Tricalbin"/>
</dbReference>
<keyword evidence="16" id="KW-1185">Reference proteome</keyword>
<dbReference type="Gene3D" id="2.60.40.150">
    <property type="entry name" value="C2 domain"/>
    <property type="match status" value="5"/>
</dbReference>
<keyword evidence="3" id="KW-0597">Phosphoprotein</keyword>
<feature type="region of interest" description="Disordered" evidence="11">
    <location>
        <begin position="882"/>
        <end position="964"/>
    </location>
</feature>
<evidence type="ECO:0000256" key="3">
    <source>
        <dbReference type="ARBA" id="ARBA00022553"/>
    </source>
</evidence>
<feature type="compositionally biased region" description="Acidic residues" evidence="11">
    <location>
        <begin position="886"/>
        <end position="897"/>
    </location>
</feature>
<dbReference type="InterPro" id="IPR037761">
    <property type="entry name" value="C2A_Tricalbin"/>
</dbReference>
<keyword evidence="8" id="KW-0445">Lipid transport</keyword>
<dbReference type="InterPro" id="IPR056910">
    <property type="entry name" value="TCB1-3_C2"/>
</dbReference>
<evidence type="ECO:0000259" key="13">
    <source>
        <dbReference type="PROSITE" id="PS50004"/>
    </source>
</evidence>
<dbReference type="GO" id="GO:0071944">
    <property type="term" value="C:cell periphery"/>
    <property type="evidence" value="ECO:0007669"/>
    <property type="project" value="UniProtKB-ARBA"/>
</dbReference>
<dbReference type="PIRSF" id="PIRSF037232">
    <property type="entry name" value="Tricalbin"/>
    <property type="match status" value="1"/>
</dbReference>
<feature type="compositionally biased region" description="Polar residues" evidence="11">
    <location>
        <begin position="1"/>
        <end position="15"/>
    </location>
</feature>
<dbReference type="CDD" id="cd21678">
    <property type="entry name" value="SMP_TCB"/>
    <property type="match status" value="1"/>
</dbReference>
<sequence>MASSLPPNGLSSANATRAHGQANDILQKDASRGNVAVHTFDPDASPAEKASAAGSARTQLTSTIPAKPSDGGRELAVDPGSQGLIPTITIEDVDKEGPEGVKDAPPIPGQLPASKAPLIPDWYKVGWRAFTDLDKPLEDDDQRQLRLMNSWISEQYYGQWYYNAAVIIFAVFASHFMTRFNLGIGWLFILLASCSTYYMTSMARVRQRARDDIQRELVKTPLTSEHESAEWINQFLDRFWLIYEPVLCATIVASVDQILSTNCPPFLDSLRLSQFTLGNKAPRVDRVRTFPKTADDEVLMDWALSFTPNDVSDLTPRQLTTKTNPKVVLSIRVGKGPASATFPILVEDMTFSGLLRIRLKLMTNFPHIQTVDASFLEKPLIDYVLKPIGGETFGFDMMNIPGLSSFIRETIHSILGPMMYDPNVFTLNLEQLLSGAPIDTAVGVIKVTVNSARSIGANKIGGGTPDPYVTFGINNSTQLARTMQKSSTHNPTWNESKFILVNNLTDNLVLTIMDYNEFRKDTEIGATAFELAKLNEDATQDDLSLPILKDGKQRGELRFDVSYFPVLKPQVNESGVEELPESSVGIVRLTIHQAKGLEISGMRAADLNPYAKVFLGSSPTPHLTTSRAKHTSQPVWETATEFLCVNRSTSIITVRVIDDREFVKDPNIGYLSVRLQDLLDARKEADRDWWQLSGCKSGRLRLTAEWKPLNMAGSLYGAQQYTPPVGAVRLWLKNATDVKNVEAALGGKSDPYVRVLVNNIVQSRTEVVNNNLNPVWDQIIYTPVHSLKETLLLEVMDYQNLTKDRSLGTVELRVSELAREIVNGAGDSRFSFESSGKMDKSEPIRLDRGNQYKGQLHYVAEFLPAFALQDLKFETSSDELPSAVEGVEDGDDVDDDSSSSSSKRQVLTRVTTTEPMSMTKDNSKNPQPENTMHAAASTEVKKTVSTREGSPPTQVDGRNGVKQKNEGMHMSKDELLAHQSGIIIFHVKSGELSKRGRLEVLLDDGYWPAFSTTRAQSHRAAWQHVGEGFLKEIDFGRVWLRLNEADEGDKDVILGEWKDDAKAFLSRTLGSSTKFELINQDDDDVVGVVEIETRYVPVPVVLEPRETVNNQGSLRVTLLTGHDILAVDRGGKSDPYAVFTLNGERVFKSSVKKKTVHPEWHEDFSVSVSSRVGADFQVEVFDWNQLEQAKSLGNAKIDLENIETLIAIERPLALSLEKRGTKGQITVRMVFQPEIITRTRKSTSTFSAAGRTMTAIGGAPISAGKGVLQGVASVFKRGNHGDDGFNMLGLGTLPESKVIPDALGPQVSQPTTDAEHLVVPVVSSSTNGQSIPSDPGILRVSVLDAKDLLGGLDVKPYVVVRIGEKEVKTKHAGKTVAPEWNETFDFPVGPSTPKLYVSIFDHKTLGKDKSLGDAEVSIWQHIQPVSNPTANVSVEINNGQGIMSLRLAFSAETAALGRKSSVSSPEHSGAGTLTSPSRFSLRGRRPEREEVS</sequence>
<dbReference type="SMART" id="SM00239">
    <property type="entry name" value="C2"/>
    <property type="match status" value="5"/>
</dbReference>
<dbReference type="Pfam" id="PF25669">
    <property type="entry name" value="SMP_MUG190-like"/>
    <property type="match status" value="2"/>
</dbReference>
<dbReference type="CDD" id="cd04040">
    <property type="entry name" value="C2D_Tricalbin-like"/>
    <property type="match status" value="1"/>
</dbReference>
<evidence type="ECO:0000256" key="9">
    <source>
        <dbReference type="ARBA" id="ARBA00023121"/>
    </source>
</evidence>
<evidence type="ECO:0000256" key="6">
    <source>
        <dbReference type="ARBA" id="ARBA00022824"/>
    </source>
</evidence>
<gene>
    <name evidence="15" type="ORF">DFH94DRAFT_793296</name>
</gene>
<feature type="domain" description="C2" evidence="13">
    <location>
        <begin position="1316"/>
        <end position="1433"/>
    </location>
</feature>
<keyword evidence="7 12" id="KW-1133">Transmembrane helix</keyword>
<keyword evidence="6" id="KW-0256">Endoplasmic reticulum</keyword>
<feature type="region of interest" description="Disordered" evidence="11">
    <location>
        <begin position="1"/>
        <end position="81"/>
    </location>
</feature>
<feature type="compositionally biased region" description="Polar residues" evidence="11">
    <location>
        <begin position="903"/>
        <end position="930"/>
    </location>
</feature>
<dbReference type="InterPro" id="IPR052455">
    <property type="entry name" value="Tricalbin_domain"/>
</dbReference>
<dbReference type="SUPFAM" id="SSF49562">
    <property type="entry name" value="C2 domain (Calcium/lipid-binding domain, CaLB)"/>
    <property type="match status" value="5"/>
</dbReference>
<keyword evidence="5" id="KW-0677">Repeat</keyword>
<evidence type="ECO:0000256" key="10">
    <source>
        <dbReference type="ARBA" id="ARBA00023136"/>
    </source>
</evidence>
<organism evidence="15 16">
    <name type="scientific">Russula ochroleuca</name>
    <dbReference type="NCBI Taxonomy" id="152965"/>
    <lineage>
        <taxon>Eukaryota</taxon>
        <taxon>Fungi</taxon>
        <taxon>Dikarya</taxon>
        <taxon>Basidiomycota</taxon>
        <taxon>Agaricomycotina</taxon>
        <taxon>Agaricomycetes</taxon>
        <taxon>Russulales</taxon>
        <taxon>Russulaceae</taxon>
        <taxon>Russula</taxon>
    </lineage>
</organism>
<dbReference type="InterPro" id="IPR017147">
    <property type="entry name" value="Tricalbin"/>
</dbReference>
<keyword evidence="4 12" id="KW-0812">Transmembrane</keyword>
<dbReference type="PROSITE" id="PS51847">
    <property type="entry name" value="SMP"/>
    <property type="match status" value="1"/>
</dbReference>
<comment type="subcellular location">
    <subcellularLocation>
        <location evidence="1">Endoplasmic reticulum membrane</location>
    </subcellularLocation>
</comment>
<dbReference type="CDD" id="cd04052">
    <property type="entry name" value="C2B_Tricalbin-like"/>
    <property type="match status" value="1"/>
</dbReference>
<evidence type="ECO:0000256" key="5">
    <source>
        <dbReference type="ARBA" id="ARBA00022737"/>
    </source>
</evidence>
<evidence type="ECO:0000256" key="12">
    <source>
        <dbReference type="SAM" id="Phobius"/>
    </source>
</evidence>
<evidence type="ECO:0000313" key="16">
    <source>
        <dbReference type="Proteomes" id="UP000759537"/>
    </source>
</evidence>
<dbReference type="PANTHER" id="PTHR46980:SF2">
    <property type="entry name" value="TRICALBIN-1-RELATED"/>
    <property type="match status" value="1"/>
</dbReference>
<dbReference type="OrthoDB" id="1029639at2759"/>
<keyword evidence="2" id="KW-0813">Transport</keyword>